<dbReference type="SUPFAM" id="SSF52317">
    <property type="entry name" value="Class I glutamine amidotransferase-like"/>
    <property type="match status" value="1"/>
</dbReference>
<dbReference type="Pfam" id="PF02016">
    <property type="entry name" value="Peptidase_S66"/>
    <property type="match status" value="1"/>
</dbReference>
<comment type="similarity">
    <text evidence="1">Belongs to the peptidase S66 family.</text>
</comment>
<sequence>MTDRVRPARLRAGDLVGLVAPAGPPPPEVLQVGIEIVQSWGLRVRVGKHVLDRHPTLDYLAGTDADRAADLQEAWCDPEVAAVFCVRGGYGCLRMVDLVDWDAMAAAGPKVFAGSSDVTVLHEQFGARLGLVTLFAPMIATLAFTADEQAQRHLHSTVFEPETVRVLTRPGAGPLVAGTASGVVVGGNASLLAAGLAAPTASPVPDGAVVVLEDVTEDPYRLDAIITKLLRAGWFDRVAGIALGSWTECGDLAHVRAMMLDRLGGLGVPIGWEMGFGHCPAALTVPLGLVGDLDAVSGTLTMRSSALR</sequence>
<evidence type="ECO:0000256" key="2">
    <source>
        <dbReference type="ARBA" id="ARBA00022645"/>
    </source>
</evidence>
<evidence type="ECO:0000259" key="7">
    <source>
        <dbReference type="Pfam" id="PF17676"/>
    </source>
</evidence>
<reference evidence="8 9" key="1">
    <citation type="submission" date="2024-09" db="EMBL/GenBank/DDBJ databases">
        <authorList>
            <person name="Sun Q."/>
            <person name="Mori K."/>
        </authorList>
    </citation>
    <scope>NUCLEOTIDE SEQUENCE [LARGE SCALE GENOMIC DNA]</scope>
    <source>
        <strain evidence="8 9">TBRC 1432</strain>
    </source>
</reference>
<accession>A0ABV6MSL0</accession>
<dbReference type="InterPro" id="IPR027461">
    <property type="entry name" value="Carboxypeptidase_A_C_sf"/>
</dbReference>
<feature type="domain" description="LD-carboxypeptidase N-terminal" evidence="6">
    <location>
        <begin position="16"/>
        <end position="135"/>
    </location>
</feature>
<evidence type="ECO:0000256" key="4">
    <source>
        <dbReference type="ARBA" id="ARBA00022801"/>
    </source>
</evidence>
<dbReference type="CDD" id="cd07025">
    <property type="entry name" value="Peptidase_S66"/>
    <property type="match status" value="1"/>
</dbReference>
<keyword evidence="3" id="KW-0645">Protease</keyword>
<evidence type="ECO:0000259" key="6">
    <source>
        <dbReference type="Pfam" id="PF02016"/>
    </source>
</evidence>
<evidence type="ECO:0000313" key="8">
    <source>
        <dbReference type="EMBL" id="MFC0543087.1"/>
    </source>
</evidence>
<dbReference type="InterPro" id="IPR027478">
    <property type="entry name" value="LdcA_N"/>
</dbReference>
<name>A0ABV6MSL0_9PSEU</name>
<dbReference type="InterPro" id="IPR040449">
    <property type="entry name" value="Peptidase_S66_N"/>
</dbReference>
<dbReference type="InterPro" id="IPR029062">
    <property type="entry name" value="Class_I_gatase-like"/>
</dbReference>
<evidence type="ECO:0000256" key="1">
    <source>
        <dbReference type="ARBA" id="ARBA00010233"/>
    </source>
</evidence>
<dbReference type="RefSeq" id="WP_273941486.1">
    <property type="nucleotide sequence ID" value="NZ_CP097263.1"/>
</dbReference>
<evidence type="ECO:0000256" key="5">
    <source>
        <dbReference type="ARBA" id="ARBA00022825"/>
    </source>
</evidence>
<dbReference type="Proteomes" id="UP001589810">
    <property type="component" value="Unassembled WGS sequence"/>
</dbReference>
<keyword evidence="4" id="KW-0378">Hydrolase</keyword>
<dbReference type="Pfam" id="PF17676">
    <property type="entry name" value="Peptidase_S66C"/>
    <property type="match status" value="1"/>
</dbReference>
<dbReference type="EMBL" id="JBHLUD010000004">
    <property type="protein sequence ID" value="MFC0543087.1"/>
    <property type="molecule type" value="Genomic_DNA"/>
</dbReference>
<dbReference type="PANTHER" id="PTHR30237:SF2">
    <property type="entry name" value="MUREIN TETRAPEPTIDE CARBOXYPEPTIDASE"/>
    <property type="match status" value="1"/>
</dbReference>
<gene>
    <name evidence="8" type="ORF">ACFFH7_16425</name>
</gene>
<dbReference type="PANTHER" id="PTHR30237">
    <property type="entry name" value="MURAMOYLTETRAPEPTIDE CARBOXYPEPTIDASE"/>
    <property type="match status" value="1"/>
</dbReference>
<dbReference type="Gene3D" id="3.50.30.60">
    <property type="entry name" value="LD-carboxypeptidase A C-terminal domain-like"/>
    <property type="match status" value="1"/>
</dbReference>
<dbReference type="PIRSF" id="PIRSF028757">
    <property type="entry name" value="LD-carboxypeptidase"/>
    <property type="match status" value="1"/>
</dbReference>
<organism evidence="8 9">
    <name type="scientific">Kutzneria chonburiensis</name>
    <dbReference type="NCBI Taxonomy" id="1483604"/>
    <lineage>
        <taxon>Bacteria</taxon>
        <taxon>Bacillati</taxon>
        <taxon>Actinomycetota</taxon>
        <taxon>Actinomycetes</taxon>
        <taxon>Pseudonocardiales</taxon>
        <taxon>Pseudonocardiaceae</taxon>
        <taxon>Kutzneria</taxon>
    </lineage>
</organism>
<dbReference type="SUPFAM" id="SSF141986">
    <property type="entry name" value="LD-carboxypeptidase A C-terminal domain-like"/>
    <property type="match status" value="1"/>
</dbReference>
<feature type="domain" description="LD-carboxypeptidase C-terminal" evidence="7">
    <location>
        <begin position="181"/>
        <end position="289"/>
    </location>
</feature>
<keyword evidence="5" id="KW-0720">Serine protease</keyword>
<evidence type="ECO:0000313" key="9">
    <source>
        <dbReference type="Proteomes" id="UP001589810"/>
    </source>
</evidence>
<evidence type="ECO:0000256" key="3">
    <source>
        <dbReference type="ARBA" id="ARBA00022670"/>
    </source>
</evidence>
<proteinExistence type="inferred from homology"/>
<protein>
    <submittedName>
        <fullName evidence="8">LD-carboxypeptidase</fullName>
    </submittedName>
</protein>
<dbReference type="InterPro" id="IPR040921">
    <property type="entry name" value="Peptidase_S66C"/>
</dbReference>
<keyword evidence="9" id="KW-1185">Reference proteome</keyword>
<keyword evidence="2" id="KW-0121">Carboxypeptidase</keyword>
<comment type="caution">
    <text evidence="8">The sequence shown here is derived from an EMBL/GenBank/DDBJ whole genome shotgun (WGS) entry which is preliminary data.</text>
</comment>
<dbReference type="Gene3D" id="3.40.50.10740">
    <property type="entry name" value="Class I glutamine amidotransferase-like"/>
    <property type="match status" value="1"/>
</dbReference>
<dbReference type="InterPro" id="IPR003507">
    <property type="entry name" value="S66_fam"/>
</dbReference>